<evidence type="ECO:0000256" key="1">
    <source>
        <dbReference type="ARBA" id="ARBA00004123"/>
    </source>
</evidence>
<name>A0A0W4ZJ22_PNEC8</name>
<dbReference type="Gene3D" id="3.40.50.12650">
    <property type="match status" value="1"/>
</dbReference>
<comment type="caution">
    <text evidence="7">The sequence shown here is derived from an EMBL/GenBank/DDBJ whole genome shotgun (WGS) entry which is preliminary data.</text>
</comment>
<dbReference type="PANTHER" id="PTHR23240">
    <property type="entry name" value="DNA CROSS-LINK REPAIR PROTEIN PSO2/SNM1-RELATED"/>
    <property type="match status" value="1"/>
</dbReference>
<dbReference type="GeneID" id="28936401"/>
<proteinExistence type="inferred from homology"/>
<dbReference type="OrthoDB" id="262529at2759"/>
<evidence type="ECO:0000256" key="3">
    <source>
        <dbReference type="ARBA" id="ARBA00022763"/>
    </source>
</evidence>
<comment type="subcellular location">
    <subcellularLocation>
        <location evidence="1">Nucleus</location>
    </subcellularLocation>
</comment>
<dbReference type="Pfam" id="PF07522">
    <property type="entry name" value="DRMBL"/>
    <property type="match status" value="1"/>
</dbReference>
<dbReference type="GO" id="GO:1901255">
    <property type="term" value="P:nucleotide-excision repair involved in interstrand cross-link repair"/>
    <property type="evidence" value="ECO:0007669"/>
    <property type="project" value="EnsemblFungi"/>
</dbReference>
<dbReference type="PANTHER" id="PTHR23240:SF6">
    <property type="entry name" value="DNA CROSS-LINK REPAIR 1A PROTEIN"/>
    <property type="match status" value="1"/>
</dbReference>
<keyword evidence="4" id="KW-0234">DNA repair</keyword>
<dbReference type="GO" id="GO:0006303">
    <property type="term" value="P:double-strand break repair via nonhomologous end joining"/>
    <property type="evidence" value="ECO:0007669"/>
    <property type="project" value="TreeGrafter"/>
</dbReference>
<evidence type="ECO:0000256" key="4">
    <source>
        <dbReference type="ARBA" id="ARBA00023204"/>
    </source>
</evidence>
<dbReference type="GO" id="GO:0005634">
    <property type="term" value="C:nucleus"/>
    <property type="evidence" value="ECO:0007669"/>
    <property type="project" value="UniProtKB-SubCell"/>
</dbReference>
<dbReference type="SUPFAM" id="SSF56281">
    <property type="entry name" value="Metallo-hydrolase/oxidoreductase"/>
    <property type="match status" value="1"/>
</dbReference>
<dbReference type="GO" id="GO:0035312">
    <property type="term" value="F:5'-3' DNA exonuclease activity"/>
    <property type="evidence" value="ECO:0007669"/>
    <property type="project" value="TreeGrafter"/>
</dbReference>
<evidence type="ECO:0000313" key="7">
    <source>
        <dbReference type="EMBL" id="KTW28360.1"/>
    </source>
</evidence>
<organism evidence="7 8">
    <name type="scientific">Pneumocystis carinii (strain B80)</name>
    <name type="common">Rat pneumocystis pneumonia agent</name>
    <name type="synonym">Pneumocystis carinii f. sp. carinii</name>
    <dbReference type="NCBI Taxonomy" id="1408658"/>
    <lineage>
        <taxon>Eukaryota</taxon>
        <taxon>Fungi</taxon>
        <taxon>Dikarya</taxon>
        <taxon>Ascomycota</taxon>
        <taxon>Taphrinomycotina</taxon>
        <taxon>Pneumocystomycetes</taxon>
        <taxon>Pneumocystaceae</taxon>
        <taxon>Pneumocystis</taxon>
    </lineage>
</organism>
<dbReference type="RefSeq" id="XP_018225903.1">
    <property type="nucleotide sequence ID" value="XM_018370198.1"/>
</dbReference>
<evidence type="ECO:0000256" key="5">
    <source>
        <dbReference type="ARBA" id="ARBA00023242"/>
    </source>
</evidence>
<protein>
    <recommendedName>
        <fullName evidence="6">DNA repair metallo-beta-lactamase domain-containing protein</fullName>
    </recommendedName>
</protein>
<dbReference type="Proteomes" id="UP000054454">
    <property type="component" value="Unassembled WGS sequence"/>
</dbReference>
<evidence type="ECO:0000313" key="8">
    <source>
        <dbReference type="Proteomes" id="UP000054454"/>
    </source>
</evidence>
<dbReference type="EMBL" id="LFVZ01000007">
    <property type="protein sequence ID" value="KTW28360.1"/>
    <property type="molecule type" value="Genomic_DNA"/>
</dbReference>
<reference evidence="8" key="1">
    <citation type="journal article" date="2016" name="Nat. Commun.">
        <title>Genome analysis of three Pneumocystis species reveals adaptation mechanisms to life exclusively in mammalian hosts.</title>
        <authorList>
            <person name="Ma L."/>
            <person name="Chen Z."/>
            <person name="Huang D.W."/>
            <person name="Kutty G."/>
            <person name="Ishihara M."/>
            <person name="Wang H."/>
            <person name="Abouelleil A."/>
            <person name="Bishop L."/>
            <person name="Davey E."/>
            <person name="Deng R."/>
            <person name="Deng X."/>
            <person name="Fan L."/>
            <person name="Fantoni G."/>
            <person name="Fitzgerald M."/>
            <person name="Gogineni E."/>
            <person name="Goldberg J.M."/>
            <person name="Handley G."/>
            <person name="Hu X."/>
            <person name="Huber C."/>
            <person name="Jiao X."/>
            <person name="Jones K."/>
            <person name="Levin J.Z."/>
            <person name="Liu Y."/>
            <person name="Macdonald P."/>
            <person name="Melnikov A."/>
            <person name="Raley C."/>
            <person name="Sassi M."/>
            <person name="Sherman B.T."/>
            <person name="Song X."/>
            <person name="Sykes S."/>
            <person name="Tran B."/>
            <person name="Walsh L."/>
            <person name="Xia Y."/>
            <person name="Yang J."/>
            <person name="Young S."/>
            <person name="Zeng Q."/>
            <person name="Zheng X."/>
            <person name="Stephens R."/>
            <person name="Nusbaum C."/>
            <person name="Birren B.W."/>
            <person name="Azadi P."/>
            <person name="Lempicki R.A."/>
            <person name="Cuomo C.A."/>
            <person name="Kovacs J.A."/>
        </authorList>
    </citation>
    <scope>NUCLEOTIDE SEQUENCE [LARGE SCALE GENOMIC DNA]</scope>
    <source>
        <strain evidence="8">B80</strain>
    </source>
</reference>
<dbReference type="CDD" id="cd16273">
    <property type="entry name" value="SNM1A-1C-like_MBL-fold"/>
    <property type="match status" value="1"/>
</dbReference>
<dbReference type="VEuPathDB" id="FungiDB:T552_01620"/>
<evidence type="ECO:0000256" key="2">
    <source>
        <dbReference type="ARBA" id="ARBA00010304"/>
    </source>
</evidence>
<dbReference type="FunFam" id="3.60.15.10:FF:000010">
    <property type="entry name" value="DNA cross-link repair 1A"/>
    <property type="match status" value="1"/>
</dbReference>
<dbReference type="AlphaFoldDB" id="A0A0W4ZJ22"/>
<evidence type="ECO:0000259" key="6">
    <source>
        <dbReference type="Pfam" id="PF07522"/>
    </source>
</evidence>
<comment type="similarity">
    <text evidence="2">Belongs to the DNA repair metallo-beta-lactamase (DRMBL) family.</text>
</comment>
<sequence length="601" mass="69785">MKKSIIKRKKDVLKNTTLFDFWNKTQKQDLDSRHTTQNYNQDLKYNSNILENNFKNTKYEIQGDIFFKSKKDNTTLNNEIIQRTFENFDDKRALSDVFSCPICFQCYTEKEFNIHVNNCFNKATQESNLGFYGNIDKNVAISPKRTYIQANYLNEINKIDTISTNTLKEYDRKKSMTKVFKNQKLHIKKRTSNKICQFYKIMPYTGFSVDAFEFGKIEGCIGYFLSHFHSDHYKGLTKHWNNGLIYCSEITGNLVISQLKVNPEYVVKLPMDRKILLNNIWVTLVDANHCPGSVLFVFEFEKSGRSVRYLHCGDFRACPSQISHPAIKNKHFDFLYLDTTYFNPKYLFPSQETVINAAIEICKILSNNFINNDFSEKNKCLNLDNFLVTANKTHKNQHKLLILVNTYIIGKEKLALGIADSLKSKIYANQYKQKIISCLGNEKLSSLLTSDPSEASVHLVNFRNMSVETLNRYLKEQKPHFSKIVGFNATGRTYVSLNSRSIDFSNIHATIKDWKISYNYTMIKSNKDSTNTSICYSIPYSEHSSFKELICFCLSIDAGKIFPTVNVHTQKSRDSMEKWINLLENEKKKKGLLSLSSDQIW</sequence>
<dbReference type="Gene3D" id="3.60.15.10">
    <property type="entry name" value="Ribonuclease Z/Hydroxyacylglutathione hydrolase-like"/>
    <property type="match status" value="1"/>
</dbReference>
<keyword evidence="8" id="KW-1185">Reference proteome</keyword>
<gene>
    <name evidence="7" type="ORF">T552_01620</name>
</gene>
<dbReference type="InterPro" id="IPR036866">
    <property type="entry name" value="RibonucZ/Hydroxyglut_hydro"/>
</dbReference>
<accession>A0A0W4ZJ22</accession>
<keyword evidence="3" id="KW-0227">DNA damage</keyword>
<dbReference type="InterPro" id="IPR011084">
    <property type="entry name" value="DRMBL"/>
</dbReference>
<keyword evidence="5" id="KW-0539">Nucleus</keyword>
<feature type="domain" description="DNA repair metallo-beta-lactamase" evidence="6">
    <location>
        <begin position="444"/>
        <end position="568"/>
    </location>
</feature>
<dbReference type="GO" id="GO:0003684">
    <property type="term" value="F:damaged DNA binding"/>
    <property type="evidence" value="ECO:0007669"/>
    <property type="project" value="TreeGrafter"/>
</dbReference>